<gene>
    <name evidence="1" type="ORF">IWW38_005384</name>
</gene>
<proteinExistence type="predicted"/>
<organism evidence="1 2">
    <name type="scientific">Coemansia aciculifera</name>
    <dbReference type="NCBI Taxonomy" id="417176"/>
    <lineage>
        <taxon>Eukaryota</taxon>
        <taxon>Fungi</taxon>
        <taxon>Fungi incertae sedis</taxon>
        <taxon>Zoopagomycota</taxon>
        <taxon>Kickxellomycotina</taxon>
        <taxon>Kickxellomycetes</taxon>
        <taxon>Kickxellales</taxon>
        <taxon>Kickxellaceae</taxon>
        <taxon>Coemansia</taxon>
    </lineage>
</organism>
<reference evidence="1" key="1">
    <citation type="submission" date="2022-07" db="EMBL/GenBank/DDBJ databases">
        <title>Phylogenomic reconstructions and comparative analyses of Kickxellomycotina fungi.</title>
        <authorList>
            <person name="Reynolds N.K."/>
            <person name="Stajich J.E."/>
            <person name="Barry K."/>
            <person name="Grigoriev I.V."/>
            <person name="Crous P."/>
            <person name="Smith M.E."/>
        </authorList>
    </citation>
    <scope>NUCLEOTIDE SEQUENCE</scope>
    <source>
        <strain evidence="1">CBS 190363</strain>
    </source>
</reference>
<name>A0ACC1LV65_9FUNG</name>
<feature type="non-terminal residue" evidence="1">
    <location>
        <position position="1"/>
    </location>
</feature>
<protein>
    <submittedName>
        <fullName evidence="1">Uncharacterized protein</fullName>
    </submittedName>
</protein>
<evidence type="ECO:0000313" key="2">
    <source>
        <dbReference type="Proteomes" id="UP001139981"/>
    </source>
</evidence>
<sequence>KVPVTDESKERVYEIFEKLSGATEYYSRVFESAIQWSMGALGNGVGDSQMHHFVGCILRNKARYQEAEAHFLVGTSESPAALGLLLFEWASRSESKDYGVFVARGVLKYLAMGWYEAACSCWRAFVGRLAQAQPEAVAEKKSESALASNIGPIYYLSGHELANFVQLLLLTVERADGSPSSESARIFGSLRKQYEGQFDVNAEVVHGLLDEVAQKYFGVVVHRQQSLFDMVSSMFAPPSRPAVTGSGNSNAAEDMD</sequence>
<keyword evidence="2" id="KW-1185">Reference proteome</keyword>
<comment type="caution">
    <text evidence="1">The sequence shown here is derived from an EMBL/GenBank/DDBJ whole genome shotgun (WGS) entry which is preliminary data.</text>
</comment>
<accession>A0ACC1LV65</accession>
<dbReference type="EMBL" id="JANBVB010002485">
    <property type="protein sequence ID" value="KAJ2884799.1"/>
    <property type="molecule type" value="Genomic_DNA"/>
</dbReference>
<dbReference type="Proteomes" id="UP001139981">
    <property type="component" value="Unassembled WGS sequence"/>
</dbReference>
<evidence type="ECO:0000313" key="1">
    <source>
        <dbReference type="EMBL" id="KAJ2884799.1"/>
    </source>
</evidence>